<evidence type="ECO:0000256" key="5">
    <source>
        <dbReference type="ARBA" id="ARBA00022908"/>
    </source>
</evidence>
<sequence length="234" mass="26762">MKDNGQETIKEFLNYIQQERGYSSHTVLAYQHDLNTFMDFLEHYDHQIIADLSLIDRQTIRHYLGREFEKGNSSKTVSRRLATIKSLFRYLVEAEVVSDNPAIHVKTPKVEKQIPTFIQSNKIDDLMNMPDATTKIGKRDRAILELFYATGIRLSELVGLNIGSVNSDDQLLKVRGKGNKERIVPFGTPAKSALISYLSKRGHSWVSPSNTPLFTGNGEKRISVRTVQYRLKIY</sequence>
<evidence type="ECO:0000259" key="10">
    <source>
        <dbReference type="PROSITE" id="PS51900"/>
    </source>
</evidence>
<keyword evidence="5" id="KW-0229">DNA integration</keyword>
<dbReference type="InterPro" id="IPR004107">
    <property type="entry name" value="Integrase_SAM-like_N"/>
</dbReference>
<evidence type="ECO:0000256" key="4">
    <source>
        <dbReference type="ARBA" id="ARBA00022829"/>
    </source>
</evidence>
<evidence type="ECO:0000256" key="1">
    <source>
        <dbReference type="ARBA" id="ARBA00004496"/>
    </source>
</evidence>
<evidence type="ECO:0000256" key="2">
    <source>
        <dbReference type="ARBA" id="ARBA00022490"/>
    </source>
</evidence>
<keyword evidence="8" id="KW-0131">Cell cycle</keyword>
<dbReference type="Pfam" id="PF00589">
    <property type="entry name" value="Phage_integrase"/>
    <property type="match status" value="1"/>
</dbReference>
<dbReference type="Gene3D" id="1.10.150.130">
    <property type="match status" value="1"/>
</dbReference>
<dbReference type="GO" id="GO:0006310">
    <property type="term" value="P:DNA recombination"/>
    <property type="evidence" value="ECO:0007669"/>
    <property type="project" value="UniProtKB-KW"/>
</dbReference>
<dbReference type="Gene3D" id="1.10.443.10">
    <property type="entry name" value="Intergrase catalytic core"/>
    <property type="match status" value="1"/>
</dbReference>
<comment type="subcellular location">
    <subcellularLocation>
        <location evidence="1">Cytoplasm</location>
    </subcellularLocation>
</comment>
<accession>A0A382XBX9</accession>
<organism evidence="11">
    <name type="scientific">marine metagenome</name>
    <dbReference type="NCBI Taxonomy" id="408172"/>
    <lineage>
        <taxon>unclassified sequences</taxon>
        <taxon>metagenomes</taxon>
        <taxon>ecological metagenomes</taxon>
    </lineage>
</organism>
<dbReference type="PANTHER" id="PTHR30349:SF77">
    <property type="entry name" value="TYROSINE RECOMBINASE XERC"/>
    <property type="match status" value="1"/>
</dbReference>
<dbReference type="GO" id="GO:0003677">
    <property type="term" value="F:DNA binding"/>
    <property type="evidence" value="ECO:0007669"/>
    <property type="project" value="UniProtKB-KW"/>
</dbReference>
<evidence type="ECO:0000256" key="8">
    <source>
        <dbReference type="ARBA" id="ARBA00023306"/>
    </source>
</evidence>
<evidence type="ECO:0000313" key="11">
    <source>
        <dbReference type="EMBL" id="SVD68364.1"/>
    </source>
</evidence>
<dbReference type="InterPro" id="IPR010998">
    <property type="entry name" value="Integrase_recombinase_N"/>
</dbReference>
<dbReference type="PROSITE" id="PS51900">
    <property type="entry name" value="CB"/>
    <property type="match status" value="1"/>
</dbReference>
<dbReference type="GO" id="GO:0005737">
    <property type="term" value="C:cytoplasm"/>
    <property type="evidence" value="ECO:0007669"/>
    <property type="project" value="UniProtKB-SubCell"/>
</dbReference>
<keyword evidence="3" id="KW-0132">Cell division</keyword>
<evidence type="ECO:0000256" key="7">
    <source>
        <dbReference type="ARBA" id="ARBA00023172"/>
    </source>
</evidence>
<protein>
    <recommendedName>
        <fullName evidence="12">Core-binding (CB) domain-containing protein</fullName>
    </recommendedName>
</protein>
<dbReference type="Pfam" id="PF02899">
    <property type="entry name" value="Phage_int_SAM_1"/>
    <property type="match status" value="1"/>
</dbReference>
<name>A0A382XBX9_9ZZZZ</name>
<dbReference type="InterPro" id="IPR002104">
    <property type="entry name" value="Integrase_catalytic"/>
</dbReference>
<dbReference type="InterPro" id="IPR044068">
    <property type="entry name" value="CB"/>
</dbReference>
<dbReference type="GO" id="GO:0051301">
    <property type="term" value="P:cell division"/>
    <property type="evidence" value="ECO:0007669"/>
    <property type="project" value="UniProtKB-KW"/>
</dbReference>
<keyword evidence="7" id="KW-0233">DNA recombination</keyword>
<reference evidence="11" key="1">
    <citation type="submission" date="2018-05" db="EMBL/GenBank/DDBJ databases">
        <authorList>
            <person name="Lanie J.A."/>
            <person name="Ng W.-L."/>
            <person name="Kazmierczak K.M."/>
            <person name="Andrzejewski T.M."/>
            <person name="Davidsen T.M."/>
            <person name="Wayne K.J."/>
            <person name="Tettelin H."/>
            <person name="Glass J.I."/>
            <person name="Rusch D."/>
            <person name="Podicherti R."/>
            <person name="Tsui H.-C.T."/>
            <person name="Winkler M.E."/>
        </authorList>
    </citation>
    <scope>NUCLEOTIDE SEQUENCE</scope>
</reference>
<dbReference type="AlphaFoldDB" id="A0A382XBX9"/>
<dbReference type="SUPFAM" id="SSF56349">
    <property type="entry name" value="DNA breaking-rejoining enzymes"/>
    <property type="match status" value="1"/>
</dbReference>
<dbReference type="PANTHER" id="PTHR30349">
    <property type="entry name" value="PHAGE INTEGRASE-RELATED"/>
    <property type="match status" value="1"/>
</dbReference>
<feature type="non-terminal residue" evidence="11">
    <location>
        <position position="234"/>
    </location>
</feature>
<evidence type="ECO:0000259" key="9">
    <source>
        <dbReference type="PROSITE" id="PS51898"/>
    </source>
</evidence>
<gene>
    <name evidence="11" type="ORF">METZ01_LOCUS421218</name>
</gene>
<dbReference type="InterPro" id="IPR013762">
    <property type="entry name" value="Integrase-like_cat_sf"/>
</dbReference>
<feature type="domain" description="Tyr recombinase" evidence="9">
    <location>
        <begin position="113"/>
        <end position="234"/>
    </location>
</feature>
<dbReference type="EMBL" id="UINC01166419">
    <property type="protein sequence ID" value="SVD68364.1"/>
    <property type="molecule type" value="Genomic_DNA"/>
</dbReference>
<proteinExistence type="predicted"/>
<evidence type="ECO:0000256" key="6">
    <source>
        <dbReference type="ARBA" id="ARBA00023125"/>
    </source>
</evidence>
<dbReference type="PROSITE" id="PS51898">
    <property type="entry name" value="TYR_RECOMBINASE"/>
    <property type="match status" value="1"/>
</dbReference>
<evidence type="ECO:0008006" key="12">
    <source>
        <dbReference type="Google" id="ProtNLM"/>
    </source>
</evidence>
<feature type="domain" description="Core-binding (CB)" evidence="10">
    <location>
        <begin position="3"/>
        <end position="92"/>
    </location>
</feature>
<dbReference type="GO" id="GO:0007059">
    <property type="term" value="P:chromosome segregation"/>
    <property type="evidence" value="ECO:0007669"/>
    <property type="project" value="UniProtKB-KW"/>
</dbReference>
<dbReference type="InterPro" id="IPR050090">
    <property type="entry name" value="Tyrosine_recombinase_XerCD"/>
</dbReference>
<evidence type="ECO:0000256" key="3">
    <source>
        <dbReference type="ARBA" id="ARBA00022618"/>
    </source>
</evidence>
<dbReference type="InterPro" id="IPR011010">
    <property type="entry name" value="DNA_brk_join_enz"/>
</dbReference>
<keyword evidence="6" id="KW-0238">DNA-binding</keyword>
<keyword evidence="4" id="KW-0159">Chromosome partition</keyword>
<keyword evidence="2" id="KW-0963">Cytoplasm</keyword>
<dbReference type="GO" id="GO:0015074">
    <property type="term" value="P:DNA integration"/>
    <property type="evidence" value="ECO:0007669"/>
    <property type="project" value="UniProtKB-KW"/>
</dbReference>